<reference evidence="1" key="1">
    <citation type="journal article" date="2020" name="Nature">
        <title>Giant virus diversity and host interactions through global metagenomics.</title>
        <authorList>
            <person name="Schulz F."/>
            <person name="Roux S."/>
            <person name="Paez-Espino D."/>
            <person name="Jungbluth S."/>
            <person name="Walsh D.A."/>
            <person name="Denef V.J."/>
            <person name="McMahon K.D."/>
            <person name="Konstantinidis K.T."/>
            <person name="Eloe-Fadrosh E.A."/>
            <person name="Kyrpides N.C."/>
            <person name="Woyke T."/>
        </authorList>
    </citation>
    <scope>NUCLEOTIDE SEQUENCE</scope>
    <source>
        <strain evidence="1">GVMAG-M-3300023179-82</strain>
    </source>
</reference>
<proteinExistence type="predicted"/>
<dbReference type="Gene3D" id="1.10.287.110">
    <property type="entry name" value="DnaJ domain"/>
    <property type="match status" value="1"/>
</dbReference>
<dbReference type="EMBL" id="MN739909">
    <property type="protein sequence ID" value="QHT76955.1"/>
    <property type="molecule type" value="Genomic_DNA"/>
</dbReference>
<dbReference type="AlphaFoldDB" id="A0A6C0HA06"/>
<evidence type="ECO:0000313" key="1">
    <source>
        <dbReference type="EMBL" id="QHT76955.1"/>
    </source>
</evidence>
<organism evidence="1">
    <name type="scientific">viral metagenome</name>
    <dbReference type="NCBI Taxonomy" id="1070528"/>
    <lineage>
        <taxon>unclassified sequences</taxon>
        <taxon>metagenomes</taxon>
        <taxon>organismal metagenomes</taxon>
    </lineage>
</organism>
<protein>
    <recommendedName>
        <fullName evidence="2">J domain-containing protein</fullName>
    </recommendedName>
</protein>
<sequence>MSTYYELLNINYDASDVNIRKAYKNKIALYKNKILTIEDIQHIKQLKIALFILENTELRNNYNNILFNTNLKNDDSPPTQEPPSINALNNYDDSPPIQECPSINALNNYDDQYTVINPQEVYQSTQDTPNIYEEKNNIDVYNKQKRVNEKNVKLSNRIFDNNFNNNKIIVNTFKPIQTREDRKL</sequence>
<dbReference type="InterPro" id="IPR036869">
    <property type="entry name" value="J_dom_sf"/>
</dbReference>
<accession>A0A6C0HA06</accession>
<dbReference type="SUPFAM" id="SSF46565">
    <property type="entry name" value="Chaperone J-domain"/>
    <property type="match status" value="1"/>
</dbReference>
<evidence type="ECO:0008006" key="2">
    <source>
        <dbReference type="Google" id="ProtNLM"/>
    </source>
</evidence>
<name>A0A6C0HA06_9ZZZZ</name>